<keyword evidence="3" id="KW-1185">Reference proteome</keyword>
<dbReference type="Proteomes" id="UP000198520">
    <property type="component" value="Unassembled WGS sequence"/>
</dbReference>
<gene>
    <name evidence="2" type="ORF">SAMN04488035_2178</name>
</gene>
<dbReference type="STRING" id="285351.SAMN04488035_2178"/>
<protein>
    <submittedName>
        <fullName evidence="2">Uncharacterized protein</fullName>
    </submittedName>
</protein>
<reference evidence="3" key="1">
    <citation type="submission" date="2016-10" db="EMBL/GenBank/DDBJ databases">
        <authorList>
            <person name="Varghese N."/>
            <person name="Submissions S."/>
        </authorList>
    </citation>
    <scope>NUCLEOTIDE SEQUENCE [LARGE SCALE GENOMIC DNA]</scope>
    <source>
        <strain evidence="3">DSM 19083</strain>
    </source>
</reference>
<dbReference type="EMBL" id="FONZ01000003">
    <property type="protein sequence ID" value="SFF24395.1"/>
    <property type="molecule type" value="Genomic_DNA"/>
</dbReference>
<feature type="compositionally biased region" description="Basic and acidic residues" evidence="1">
    <location>
        <begin position="43"/>
        <end position="57"/>
    </location>
</feature>
<dbReference type="OrthoDB" id="5195480at2"/>
<accession>A0A1I2H2P2</accession>
<proteinExistence type="predicted"/>
<evidence type="ECO:0000313" key="3">
    <source>
        <dbReference type="Proteomes" id="UP000198520"/>
    </source>
</evidence>
<name>A0A1I2H2P2_9MICO</name>
<evidence type="ECO:0000313" key="2">
    <source>
        <dbReference type="EMBL" id="SFF24395.1"/>
    </source>
</evidence>
<dbReference type="AlphaFoldDB" id="A0A1I2H2P2"/>
<dbReference type="RefSeq" id="WP_143073185.1">
    <property type="nucleotide sequence ID" value="NZ_BNAN01000003.1"/>
</dbReference>
<evidence type="ECO:0000256" key="1">
    <source>
        <dbReference type="SAM" id="MobiDB-lite"/>
    </source>
</evidence>
<feature type="region of interest" description="Disordered" evidence="1">
    <location>
        <begin position="1"/>
        <end position="57"/>
    </location>
</feature>
<sequence length="57" mass="6081">MSDDAAKPAPVPGESARWQDLPEPVDPATLVTSVPVTDAPDPDGGHDPNHEWMIRHG</sequence>
<organism evidence="2 3">
    <name type="scientific">Flavimobilis marinus</name>
    <dbReference type="NCBI Taxonomy" id="285351"/>
    <lineage>
        <taxon>Bacteria</taxon>
        <taxon>Bacillati</taxon>
        <taxon>Actinomycetota</taxon>
        <taxon>Actinomycetes</taxon>
        <taxon>Micrococcales</taxon>
        <taxon>Jonesiaceae</taxon>
        <taxon>Flavimobilis</taxon>
    </lineage>
</organism>